<dbReference type="CDD" id="cd03049">
    <property type="entry name" value="GST_N_3"/>
    <property type="match status" value="1"/>
</dbReference>
<dbReference type="PANTHER" id="PTHR43968:SF6">
    <property type="entry name" value="GLUTATHIONE S-TRANSFERASE OMEGA"/>
    <property type="match status" value="1"/>
</dbReference>
<gene>
    <name evidence="2" type="ORF">F3S47_12785</name>
</gene>
<dbReference type="InterPro" id="IPR036249">
    <property type="entry name" value="Thioredoxin-like_sf"/>
</dbReference>
<evidence type="ECO:0000259" key="1">
    <source>
        <dbReference type="PROSITE" id="PS50404"/>
    </source>
</evidence>
<dbReference type="InterPro" id="IPR036282">
    <property type="entry name" value="Glutathione-S-Trfase_C_sf"/>
</dbReference>
<sequence length="202" mass="22062">MQLLMSPASPYVRKTRVTIRELGLTGQIEEIALSTNALDTDPRLASANPAGKIPALTRDDGPTVHDSRVICRYLDHLAKGSLYPDRRIWEVLTLEATGDALCDAAVAMTYEARFKGTEGKSGEWIEAQWAKAARILASLEARWMSHLSGPVDAGQIAVACGLGYLDLRHAGRDWRATVPELAAWHARFAERPSMADTVPPEA</sequence>
<evidence type="ECO:0000313" key="2">
    <source>
        <dbReference type="EMBL" id="KAA9006659.1"/>
    </source>
</evidence>
<dbReference type="PANTHER" id="PTHR43968">
    <property type="match status" value="1"/>
</dbReference>
<dbReference type="AlphaFoldDB" id="A0A5J5GEL7"/>
<dbReference type="PROSITE" id="PS50404">
    <property type="entry name" value="GST_NTER"/>
    <property type="match status" value="1"/>
</dbReference>
<dbReference type="InterPro" id="IPR004045">
    <property type="entry name" value="Glutathione_S-Trfase_N"/>
</dbReference>
<reference evidence="2 3" key="1">
    <citation type="submission" date="2019-09" db="EMBL/GenBank/DDBJ databases">
        <authorList>
            <person name="Park J.-S."/>
            <person name="Choi H.-J."/>
        </authorList>
    </citation>
    <scope>NUCLEOTIDE SEQUENCE [LARGE SCALE GENOMIC DNA]</scope>
    <source>
        <strain evidence="2 3">176SS1-4</strain>
    </source>
</reference>
<dbReference type="Gene3D" id="1.20.1050.10">
    <property type="match status" value="1"/>
</dbReference>
<protein>
    <submittedName>
        <fullName evidence="2">Glutathione S-transferase</fullName>
    </submittedName>
</protein>
<dbReference type="Pfam" id="PF13410">
    <property type="entry name" value="GST_C_2"/>
    <property type="match status" value="1"/>
</dbReference>
<keyword evidence="3" id="KW-1185">Reference proteome</keyword>
<dbReference type="Pfam" id="PF13409">
    <property type="entry name" value="GST_N_2"/>
    <property type="match status" value="1"/>
</dbReference>
<organism evidence="2 3">
    <name type="scientific">Histidinibacterium aquaticum</name>
    <dbReference type="NCBI Taxonomy" id="2613962"/>
    <lineage>
        <taxon>Bacteria</taxon>
        <taxon>Pseudomonadati</taxon>
        <taxon>Pseudomonadota</taxon>
        <taxon>Alphaproteobacteria</taxon>
        <taxon>Rhodobacterales</taxon>
        <taxon>Paracoccaceae</taxon>
        <taxon>Histidinibacterium</taxon>
    </lineage>
</organism>
<dbReference type="Proteomes" id="UP000326554">
    <property type="component" value="Unassembled WGS sequence"/>
</dbReference>
<dbReference type="RefSeq" id="WP_150445677.1">
    <property type="nucleotide sequence ID" value="NZ_VYQE01000004.1"/>
</dbReference>
<name>A0A5J5GEL7_9RHOB</name>
<dbReference type="GO" id="GO:0005737">
    <property type="term" value="C:cytoplasm"/>
    <property type="evidence" value="ECO:0007669"/>
    <property type="project" value="TreeGrafter"/>
</dbReference>
<dbReference type="GO" id="GO:0016740">
    <property type="term" value="F:transferase activity"/>
    <property type="evidence" value="ECO:0007669"/>
    <property type="project" value="UniProtKB-KW"/>
</dbReference>
<feature type="domain" description="GST N-terminal" evidence="1">
    <location>
        <begin position="1"/>
        <end position="82"/>
    </location>
</feature>
<evidence type="ECO:0000313" key="3">
    <source>
        <dbReference type="Proteomes" id="UP000326554"/>
    </source>
</evidence>
<dbReference type="CDD" id="cd03205">
    <property type="entry name" value="GST_C_6"/>
    <property type="match status" value="1"/>
</dbReference>
<dbReference type="SUPFAM" id="SSF47616">
    <property type="entry name" value="GST C-terminal domain-like"/>
    <property type="match status" value="1"/>
</dbReference>
<accession>A0A5J5GEL7</accession>
<keyword evidence="2" id="KW-0808">Transferase</keyword>
<proteinExistence type="predicted"/>
<dbReference type="EMBL" id="VYQE01000004">
    <property type="protein sequence ID" value="KAA9006659.1"/>
    <property type="molecule type" value="Genomic_DNA"/>
</dbReference>
<comment type="caution">
    <text evidence="2">The sequence shown here is derived from an EMBL/GenBank/DDBJ whole genome shotgun (WGS) entry which is preliminary data.</text>
</comment>
<dbReference type="SUPFAM" id="SSF52833">
    <property type="entry name" value="Thioredoxin-like"/>
    <property type="match status" value="1"/>
</dbReference>
<dbReference type="InterPro" id="IPR050983">
    <property type="entry name" value="GST_Omega/HSP26"/>
</dbReference>
<dbReference type="Gene3D" id="3.40.30.10">
    <property type="entry name" value="Glutaredoxin"/>
    <property type="match status" value="1"/>
</dbReference>